<dbReference type="PANTHER" id="PTHR46505:SF1">
    <property type="entry name" value="OXIDOREDUCTASE NAD-BINDING DOMAIN-CONTAINING PROTEIN 1"/>
    <property type="match status" value="1"/>
</dbReference>
<feature type="domain" description="FAD-binding FR-type" evidence="4">
    <location>
        <begin position="1"/>
        <end position="98"/>
    </location>
</feature>
<dbReference type="Proteomes" id="UP000693970">
    <property type="component" value="Unassembled WGS sequence"/>
</dbReference>
<dbReference type="InterPro" id="IPR017927">
    <property type="entry name" value="FAD-bd_FR_type"/>
</dbReference>
<reference evidence="5" key="1">
    <citation type="journal article" date="2021" name="Sci. Rep.">
        <title>Diploid genomic architecture of Nitzschia inconspicua, an elite biomass production diatom.</title>
        <authorList>
            <person name="Oliver A."/>
            <person name="Podell S."/>
            <person name="Pinowska A."/>
            <person name="Traller J.C."/>
            <person name="Smith S.R."/>
            <person name="McClure R."/>
            <person name="Beliaev A."/>
            <person name="Bohutskyi P."/>
            <person name="Hill E.A."/>
            <person name="Rabines A."/>
            <person name="Zheng H."/>
            <person name="Allen L.Z."/>
            <person name="Kuo A."/>
            <person name="Grigoriev I.V."/>
            <person name="Allen A.E."/>
            <person name="Hazlebeck D."/>
            <person name="Allen E.E."/>
        </authorList>
    </citation>
    <scope>NUCLEOTIDE SEQUENCE</scope>
    <source>
        <strain evidence="5">Hildebrandi</strain>
    </source>
</reference>
<dbReference type="CDD" id="cd00322">
    <property type="entry name" value="FNR_like"/>
    <property type="match status" value="1"/>
</dbReference>
<keyword evidence="6" id="KW-1185">Reference proteome</keyword>
<dbReference type="GO" id="GO:0005739">
    <property type="term" value="C:mitochondrion"/>
    <property type="evidence" value="ECO:0007669"/>
    <property type="project" value="TreeGrafter"/>
</dbReference>
<gene>
    <name evidence="5" type="ORF">IV203_000413</name>
</gene>
<dbReference type="Pfam" id="PF00175">
    <property type="entry name" value="NAD_binding_1"/>
    <property type="match status" value="1"/>
</dbReference>
<sequence>MYHTGKIIRKSMASPTVMVLDLHVPNFSFLPGQWVDFMVPPYQWVGGFSIASSPRDVPLVRLAIKRSDHAPAKWVHDHSKVHETVQVSVGGTSVLEKDDDDAINRRPSVFCAGGIGISPVLSQYREFLHQRATAPLGTGNDDNMEPRKTLFLYSVSTPDELVFAEELAELSRPGSAFGHDRMVFTVTQSTISWNQSMSYDQGIATATHIERRRGRQLIEILEEAPANALYYICGPPSMIDEAVQHLERKGIPSDNIKFEKWW</sequence>
<evidence type="ECO:0000256" key="2">
    <source>
        <dbReference type="ARBA" id="ARBA00023027"/>
    </source>
</evidence>
<evidence type="ECO:0000313" key="6">
    <source>
        <dbReference type="Proteomes" id="UP000693970"/>
    </source>
</evidence>
<evidence type="ECO:0000256" key="1">
    <source>
        <dbReference type="ARBA" id="ARBA00023002"/>
    </source>
</evidence>
<dbReference type="EMBL" id="JAGRRH010000015">
    <property type="protein sequence ID" value="KAG7355727.1"/>
    <property type="molecule type" value="Genomic_DNA"/>
</dbReference>
<evidence type="ECO:0000313" key="5">
    <source>
        <dbReference type="EMBL" id="KAG7355727.1"/>
    </source>
</evidence>
<protein>
    <recommendedName>
        <fullName evidence="3">Oxidoreductase NAD-binding domain-containing protein 1</fullName>
    </recommendedName>
</protein>
<dbReference type="InterPro" id="IPR052128">
    <property type="entry name" value="Oxidoreductase_NAD-binding"/>
</dbReference>
<proteinExistence type="predicted"/>
<evidence type="ECO:0000259" key="4">
    <source>
        <dbReference type="PROSITE" id="PS51384"/>
    </source>
</evidence>
<dbReference type="AlphaFoldDB" id="A0A9K3L581"/>
<keyword evidence="1" id="KW-0560">Oxidoreductase</keyword>
<evidence type="ECO:0000256" key="3">
    <source>
        <dbReference type="ARBA" id="ARBA00040516"/>
    </source>
</evidence>
<comment type="caution">
    <text evidence="5">The sequence shown here is derived from an EMBL/GenBank/DDBJ whole genome shotgun (WGS) entry which is preliminary data.</text>
</comment>
<keyword evidence="2" id="KW-0520">NAD</keyword>
<accession>A0A9K3L581</accession>
<dbReference type="PANTHER" id="PTHR46505">
    <property type="entry name" value="OXIDOREDUCTASE NAD-BINDING DOMAIN-CONTAINING PROTEIN 1"/>
    <property type="match status" value="1"/>
</dbReference>
<reference evidence="5" key="2">
    <citation type="submission" date="2021-04" db="EMBL/GenBank/DDBJ databases">
        <authorList>
            <person name="Podell S."/>
        </authorList>
    </citation>
    <scope>NUCLEOTIDE SEQUENCE</scope>
    <source>
        <strain evidence="5">Hildebrandi</strain>
    </source>
</reference>
<name>A0A9K3L581_9STRA</name>
<organism evidence="5 6">
    <name type="scientific">Nitzschia inconspicua</name>
    <dbReference type="NCBI Taxonomy" id="303405"/>
    <lineage>
        <taxon>Eukaryota</taxon>
        <taxon>Sar</taxon>
        <taxon>Stramenopiles</taxon>
        <taxon>Ochrophyta</taxon>
        <taxon>Bacillariophyta</taxon>
        <taxon>Bacillariophyceae</taxon>
        <taxon>Bacillariophycidae</taxon>
        <taxon>Bacillariales</taxon>
        <taxon>Bacillariaceae</taxon>
        <taxon>Nitzschia</taxon>
    </lineage>
</organism>
<dbReference type="OrthoDB" id="436496at2759"/>
<dbReference type="PROSITE" id="PS51384">
    <property type="entry name" value="FAD_FR"/>
    <property type="match status" value="1"/>
</dbReference>
<dbReference type="InterPro" id="IPR001433">
    <property type="entry name" value="OxRdtase_FAD/NAD-bd"/>
</dbReference>
<dbReference type="GO" id="GO:0016491">
    <property type="term" value="F:oxidoreductase activity"/>
    <property type="evidence" value="ECO:0007669"/>
    <property type="project" value="UniProtKB-KW"/>
</dbReference>